<evidence type="ECO:0000256" key="7">
    <source>
        <dbReference type="ARBA" id="ARBA00022840"/>
    </source>
</evidence>
<evidence type="ECO:0000256" key="1">
    <source>
        <dbReference type="ARBA" id="ARBA00000085"/>
    </source>
</evidence>
<evidence type="ECO:0000256" key="2">
    <source>
        <dbReference type="ARBA" id="ARBA00012438"/>
    </source>
</evidence>
<feature type="domain" description="PAS" evidence="13">
    <location>
        <begin position="339"/>
        <end position="412"/>
    </location>
</feature>
<dbReference type="PROSITE" id="PS50109">
    <property type="entry name" value="HIS_KIN"/>
    <property type="match status" value="1"/>
</dbReference>
<dbReference type="Pfam" id="PF00512">
    <property type="entry name" value="HisKA"/>
    <property type="match status" value="1"/>
</dbReference>
<dbReference type="SMART" id="SM00448">
    <property type="entry name" value="REC"/>
    <property type="match status" value="1"/>
</dbReference>
<organism evidence="15 16">
    <name type="scientific">Kiritimatiella glycovorans</name>
    <dbReference type="NCBI Taxonomy" id="1307763"/>
    <lineage>
        <taxon>Bacteria</taxon>
        <taxon>Pseudomonadati</taxon>
        <taxon>Kiritimatiellota</taxon>
        <taxon>Kiritimatiellia</taxon>
        <taxon>Kiritimatiellales</taxon>
        <taxon>Kiritimatiellaceae</taxon>
        <taxon>Kiritimatiella</taxon>
    </lineage>
</organism>
<dbReference type="Pfam" id="PF08448">
    <property type="entry name" value="PAS_4"/>
    <property type="match status" value="1"/>
</dbReference>
<keyword evidence="10" id="KW-1133">Transmembrane helix</keyword>
<feature type="domain" description="Histidine kinase" evidence="11">
    <location>
        <begin position="732"/>
        <end position="955"/>
    </location>
</feature>
<feature type="transmembrane region" description="Helical" evidence="10">
    <location>
        <begin position="297"/>
        <end position="318"/>
    </location>
</feature>
<dbReference type="InterPro" id="IPR013767">
    <property type="entry name" value="PAS_fold"/>
</dbReference>
<evidence type="ECO:0000313" key="16">
    <source>
        <dbReference type="Proteomes" id="UP000035268"/>
    </source>
</evidence>
<evidence type="ECO:0000256" key="10">
    <source>
        <dbReference type="SAM" id="Phobius"/>
    </source>
</evidence>
<dbReference type="GO" id="GO:0000155">
    <property type="term" value="F:phosphorelay sensor kinase activity"/>
    <property type="evidence" value="ECO:0007669"/>
    <property type="project" value="InterPro"/>
</dbReference>
<evidence type="ECO:0000259" key="13">
    <source>
        <dbReference type="PROSITE" id="PS50112"/>
    </source>
</evidence>
<evidence type="ECO:0000259" key="11">
    <source>
        <dbReference type="PROSITE" id="PS50109"/>
    </source>
</evidence>
<dbReference type="CDD" id="cd18774">
    <property type="entry name" value="PDC2_HK_sensor"/>
    <property type="match status" value="1"/>
</dbReference>
<dbReference type="InterPro" id="IPR036890">
    <property type="entry name" value="HATPase_C_sf"/>
</dbReference>
<feature type="domain" description="PAC" evidence="14">
    <location>
        <begin position="545"/>
        <end position="597"/>
    </location>
</feature>
<evidence type="ECO:0000256" key="8">
    <source>
        <dbReference type="ARBA" id="ARBA00023012"/>
    </source>
</evidence>
<dbReference type="CDD" id="cd00082">
    <property type="entry name" value="HisKA"/>
    <property type="match status" value="1"/>
</dbReference>
<dbReference type="Pfam" id="PF13188">
    <property type="entry name" value="PAS_8"/>
    <property type="match status" value="1"/>
</dbReference>
<protein>
    <recommendedName>
        <fullName evidence="2">histidine kinase</fullName>
        <ecNumber evidence="2">2.7.13.3</ecNumber>
    </recommendedName>
</protein>
<dbReference type="CDD" id="cd00130">
    <property type="entry name" value="PAS"/>
    <property type="match status" value="3"/>
</dbReference>
<dbReference type="Gene3D" id="1.10.287.130">
    <property type="match status" value="1"/>
</dbReference>
<dbReference type="SMART" id="SM00388">
    <property type="entry name" value="HisKA"/>
    <property type="match status" value="1"/>
</dbReference>
<accession>A0A0G3EDR2</accession>
<dbReference type="InterPro" id="IPR011006">
    <property type="entry name" value="CheY-like_superfamily"/>
</dbReference>
<dbReference type="EMBL" id="CP010904">
    <property type="protein sequence ID" value="AKJ63542.1"/>
    <property type="molecule type" value="Genomic_DNA"/>
</dbReference>
<dbReference type="SUPFAM" id="SSF52172">
    <property type="entry name" value="CheY-like"/>
    <property type="match status" value="1"/>
</dbReference>
<keyword evidence="4" id="KW-0808">Transferase</keyword>
<dbReference type="PANTHER" id="PTHR43065">
    <property type="entry name" value="SENSOR HISTIDINE KINASE"/>
    <property type="match status" value="1"/>
</dbReference>
<dbReference type="Gene3D" id="3.40.50.2300">
    <property type="match status" value="1"/>
</dbReference>
<reference evidence="15 16" key="2">
    <citation type="journal article" date="2016" name="ISME J.">
        <title>Characterization of the first cultured representative of Verrucomicrobia subdivision 5 indicates the proposal of a novel phylum.</title>
        <authorList>
            <person name="Spring S."/>
            <person name="Bunk B."/>
            <person name="Sproer C."/>
            <person name="Schumann P."/>
            <person name="Rohde M."/>
            <person name="Tindall B.J."/>
            <person name="Klenk H.P."/>
        </authorList>
    </citation>
    <scope>NUCLEOTIDE SEQUENCE [LARGE SCALE GENOMIC DNA]</scope>
    <source>
        <strain evidence="15 16">L21-Fru-AB</strain>
    </source>
</reference>
<keyword evidence="3 9" id="KW-0597">Phosphoprotein</keyword>
<proteinExistence type="predicted"/>
<dbReference type="PATRIC" id="fig|1609981.3.peg.273"/>
<comment type="catalytic activity">
    <reaction evidence="1">
        <text>ATP + protein L-histidine = ADP + protein N-phospho-L-histidine.</text>
        <dbReference type="EC" id="2.7.13.3"/>
    </reaction>
</comment>
<keyword evidence="6 15" id="KW-0418">Kinase</keyword>
<evidence type="ECO:0000259" key="14">
    <source>
        <dbReference type="PROSITE" id="PS50113"/>
    </source>
</evidence>
<dbReference type="Proteomes" id="UP000035268">
    <property type="component" value="Chromosome"/>
</dbReference>
<dbReference type="InterPro" id="IPR001610">
    <property type="entry name" value="PAC"/>
</dbReference>
<dbReference type="InterPro" id="IPR035965">
    <property type="entry name" value="PAS-like_dom_sf"/>
</dbReference>
<evidence type="ECO:0000313" key="15">
    <source>
        <dbReference type="EMBL" id="AKJ63542.1"/>
    </source>
</evidence>
<dbReference type="OrthoDB" id="9806821at2"/>
<dbReference type="InterPro" id="IPR013656">
    <property type="entry name" value="PAS_4"/>
</dbReference>
<dbReference type="PROSITE" id="PS50112">
    <property type="entry name" value="PAS"/>
    <property type="match status" value="3"/>
</dbReference>
<evidence type="ECO:0000256" key="4">
    <source>
        <dbReference type="ARBA" id="ARBA00022679"/>
    </source>
</evidence>
<dbReference type="Gene3D" id="3.30.450.20">
    <property type="entry name" value="PAS domain"/>
    <property type="match status" value="3"/>
</dbReference>
<keyword evidence="16" id="KW-1185">Reference proteome</keyword>
<dbReference type="PRINTS" id="PR00344">
    <property type="entry name" value="BCTRLSENSOR"/>
</dbReference>
<dbReference type="STRING" id="1307763.L21SP4_00261"/>
<dbReference type="GO" id="GO:0005524">
    <property type="term" value="F:ATP binding"/>
    <property type="evidence" value="ECO:0007669"/>
    <property type="project" value="UniProtKB-KW"/>
</dbReference>
<keyword evidence="5" id="KW-0547">Nucleotide-binding</keyword>
<evidence type="ECO:0000256" key="3">
    <source>
        <dbReference type="ARBA" id="ARBA00022553"/>
    </source>
</evidence>
<keyword evidence="8" id="KW-0902">Two-component regulatory system</keyword>
<dbReference type="PROSITE" id="PS50110">
    <property type="entry name" value="RESPONSE_REGULATORY"/>
    <property type="match status" value="1"/>
</dbReference>
<dbReference type="InterPro" id="IPR036097">
    <property type="entry name" value="HisK_dim/P_sf"/>
</dbReference>
<dbReference type="SMART" id="SM00387">
    <property type="entry name" value="HATPase_c"/>
    <property type="match status" value="1"/>
</dbReference>
<keyword evidence="10" id="KW-0812">Transmembrane</keyword>
<dbReference type="SUPFAM" id="SSF55874">
    <property type="entry name" value="ATPase domain of HSP90 chaperone/DNA topoisomerase II/histidine kinase"/>
    <property type="match status" value="1"/>
</dbReference>
<keyword evidence="10" id="KW-0472">Membrane</keyword>
<evidence type="ECO:0000256" key="6">
    <source>
        <dbReference type="ARBA" id="ARBA00022777"/>
    </source>
</evidence>
<dbReference type="InterPro" id="IPR000014">
    <property type="entry name" value="PAS"/>
</dbReference>
<dbReference type="GO" id="GO:0006355">
    <property type="term" value="P:regulation of DNA-templated transcription"/>
    <property type="evidence" value="ECO:0007669"/>
    <property type="project" value="InterPro"/>
</dbReference>
<dbReference type="SUPFAM" id="SSF47384">
    <property type="entry name" value="Homodimeric domain of signal transducing histidine kinase"/>
    <property type="match status" value="1"/>
</dbReference>
<reference evidence="16" key="1">
    <citation type="submission" date="2015-02" db="EMBL/GenBank/DDBJ databases">
        <title>Description and complete genome sequence of the first cultured representative of the subdivision 5 of the Verrucomicrobia phylum.</title>
        <authorList>
            <person name="Spring S."/>
            <person name="Bunk B."/>
            <person name="Sproer C."/>
            <person name="Klenk H.-P."/>
        </authorList>
    </citation>
    <scope>NUCLEOTIDE SEQUENCE [LARGE SCALE GENOMIC DNA]</scope>
    <source>
        <strain evidence="16">L21-Fru-AB</strain>
    </source>
</reference>
<dbReference type="RefSeq" id="WP_052880964.1">
    <property type="nucleotide sequence ID" value="NZ_CP010904.1"/>
</dbReference>
<dbReference type="InterPro" id="IPR003661">
    <property type="entry name" value="HisK_dim/P_dom"/>
</dbReference>
<dbReference type="InterPro" id="IPR005467">
    <property type="entry name" value="His_kinase_dom"/>
</dbReference>
<dbReference type="Pfam" id="PF02518">
    <property type="entry name" value="HATPase_c"/>
    <property type="match status" value="1"/>
</dbReference>
<evidence type="ECO:0000259" key="12">
    <source>
        <dbReference type="PROSITE" id="PS50110"/>
    </source>
</evidence>
<feature type="domain" description="PAS" evidence="13">
    <location>
        <begin position="594"/>
        <end position="640"/>
    </location>
</feature>
<dbReference type="InterPro" id="IPR001789">
    <property type="entry name" value="Sig_transdc_resp-reg_receiver"/>
</dbReference>
<dbReference type="Pfam" id="PF00989">
    <property type="entry name" value="PAS"/>
    <property type="match status" value="1"/>
</dbReference>
<feature type="domain" description="Response regulatory" evidence="12">
    <location>
        <begin position="976"/>
        <end position="1092"/>
    </location>
</feature>
<evidence type="ECO:0000256" key="5">
    <source>
        <dbReference type="ARBA" id="ARBA00022741"/>
    </source>
</evidence>
<feature type="domain" description="PAC" evidence="14">
    <location>
        <begin position="665"/>
        <end position="719"/>
    </location>
</feature>
<feature type="domain" description="PAS" evidence="13">
    <location>
        <begin position="470"/>
        <end position="507"/>
    </location>
</feature>
<dbReference type="InterPro" id="IPR003594">
    <property type="entry name" value="HATPase_dom"/>
</dbReference>
<dbReference type="KEGG" id="vbl:L21SP4_00261"/>
<dbReference type="InterPro" id="IPR000700">
    <property type="entry name" value="PAS-assoc_C"/>
</dbReference>
<dbReference type="PROSITE" id="PS50113">
    <property type="entry name" value="PAC"/>
    <property type="match status" value="3"/>
</dbReference>
<dbReference type="Pfam" id="PF00072">
    <property type="entry name" value="Response_reg"/>
    <property type="match status" value="1"/>
</dbReference>
<dbReference type="Gene3D" id="3.30.565.10">
    <property type="entry name" value="Histidine kinase-like ATPase, C-terminal domain"/>
    <property type="match status" value="1"/>
</dbReference>
<dbReference type="SMART" id="SM00091">
    <property type="entry name" value="PAS"/>
    <property type="match status" value="3"/>
</dbReference>
<feature type="domain" description="PAC" evidence="14">
    <location>
        <begin position="417"/>
        <end position="469"/>
    </location>
</feature>
<keyword evidence="7" id="KW-0067">ATP-binding</keyword>
<dbReference type="EC" id="2.7.13.3" evidence="2"/>
<dbReference type="SUPFAM" id="SSF55785">
    <property type="entry name" value="PYP-like sensor domain (PAS domain)"/>
    <property type="match status" value="3"/>
</dbReference>
<dbReference type="NCBIfam" id="TIGR00229">
    <property type="entry name" value="sensory_box"/>
    <property type="match status" value="3"/>
</dbReference>
<sequence length="1094" mass="122593">MKPVVSWIKVIVAVSLLALALTGTAFVHSFRQDLRREVEKDLTAIADLKVFELSLWLKERVSDGGVLMENPFFTAHAERWIRDPDGGGRAELETLFRSLSERYDYSEVLLVDTNLRVRFRLGEWPASNLEAARDTFRLAARERRPEILGMHRGQLVDTPHLSVVAPLFPDHGEDAPPFGAVILICDARDYLYPLIQSWPTPSETAEIVLVRRQGDQVLFLNELRHRENTALNFRLPMSRTNLPATRALQGYSGVMRGKDYRGEDVLSVTRTIPDSPWAMVAKIDTAEAFATMRRETLMVFLLTLGLAAGVVIGGYVVVQRSRKLHYRARYEAERARRRSETRYGTTLRSIGDGVIVTDAEGRIELVNAVAETLTGWTQDEVLGRDLHDIFQIVNEHTRAEVENPVDRVLRENKVAGLANHTVLVARDGTERPIADSGAPICDDAGTVSGVVLVFRDQTEERRAREALEESEQRFRTLFETAPIGIFTTTSVGNVLAANPAMARMLGFHSGRQAVEELRDLGAELYARPERRAEFLHLLKKHGHVENFEYEARGEGGKELWLSMNARISGRREDGPFTIDGFTTDITARRKREMELERLMTAIEHTEESIVVTDADAHYLYMNPAFERVTGYSRDEALGKTPAIHKSGKHDRAFYETLWATITEGRTWQGNFVNQRKDGTQYTEEATISPVLDPRGNIVNYVAVKRDITSEIALENQYRQAQKMESIGRLAGGVAHDYNNKLQSIMGYAELALAEAGDHLELREHLEELRRAAERSADLTRQLLAFARRQTIVPRVISLNDTITGMLKMLRHLIGEDIDLAWQPSEKLWPVNLDPTQIDQILANLCVNARDAIDGVGMVTIETRNVSFNETYCDEHPGFKPGDYVMLGVSDNGCGMSEETREHIFDPFYTTKGVGEGTGLGLATVFGIVKQNNGFINVYSEPEEGTTFRIYLSRHKGDAAEHTPSEDDRQAPRGGETILLVEDDTSVLQFGSTMLAQLGYEVLTAHGGDEALTVLADHNEQVDLMLTDVVMPGMSGKDLAGKVQRLHPGIKVLYMSGYTANAIAHHHVLDEGVRFIPKPFSIQTLAERVRETLDE</sequence>
<dbReference type="SMART" id="SM00086">
    <property type="entry name" value="PAC"/>
    <property type="match status" value="2"/>
</dbReference>
<name>A0A0G3EDR2_9BACT</name>
<dbReference type="AlphaFoldDB" id="A0A0G3EDR2"/>
<gene>
    <name evidence="15" type="ORF">L21SP4_00261</name>
</gene>
<feature type="modified residue" description="4-aspartylphosphate" evidence="9">
    <location>
        <position position="1027"/>
    </location>
</feature>
<dbReference type="PANTHER" id="PTHR43065:SF42">
    <property type="entry name" value="TWO-COMPONENT SENSOR PPRA"/>
    <property type="match status" value="1"/>
</dbReference>
<dbReference type="InterPro" id="IPR004358">
    <property type="entry name" value="Sig_transdc_His_kin-like_C"/>
</dbReference>
<evidence type="ECO:0000256" key="9">
    <source>
        <dbReference type="PROSITE-ProRule" id="PRU00169"/>
    </source>
</evidence>